<evidence type="ECO:0000313" key="8">
    <source>
        <dbReference type="Proteomes" id="UP000501812"/>
    </source>
</evidence>
<proteinExistence type="inferred from homology"/>
<dbReference type="KEGG" id="luo:HHL09_11030"/>
<dbReference type="InterPro" id="IPR036388">
    <property type="entry name" value="WH-like_DNA-bd_sf"/>
</dbReference>
<dbReference type="EMBL" id="CP051774">
    <property type="protein sequence ID" value="QJE96295.1"/>
    <property type="molecule type" value="Genomic_DNA"/>
</dbReference>
<keyword evidence="4" id="KW-0804">Transcription</keyword>
<dbReference type="GO" id="GO:0003677">
    <property type="term" value="F:DNA binding"/>
    <property type="evidence" value="ECO:0007669"/>
    <property type="project" value="InterPro"/>
</dbReference>
<name>A0A858RHV5_9BACT</name>
<reference evidence="7 8" key="1">
    <citation type="submission" date="2020-04" db="EMBL/GenBank/DDBJ databases">
        <title>Luteolibacter sp. G-1-1-1 isolated from soil.</title>
        <authorList>
            <person name="Dahal R.H."/>
        </authorList>
    </citation>
    <scope>NUCLEOTIDE SEQUENCE [LARGE SCALE GENOMIC DNA]</scope>
    <source>
        <strain evidence="7 8">G-1-1-1</strain>
    </source>
</reference>
<evidence type="ECO:0000256" key="3">
    <source>
        <dbReference type="ARBA" id="ARBA00023082"/>
    </source>
</evidence>
<dbReference type="SUPFAM" id="SSF88946">
    <property type="entry name" value="Sigma2 domain of RNA polymerase sigma factors"/>
    <property type="match status" value="1"/>
</dbReference>
<evidence type="ECO:0000259" key="5">
    <source>
        <dbReference type="Pfam" id="PF04542"/>
    </source>
</evidence>
<dbReference type="Gene3D" id="1.10.1740.10">
    <property type="match status" value="1"/>
</dbReference>
<sequence length="206" mass="23139">MTAFSPSSFEGIPRGASLPPGVTADEVAEIAMIASAQNGCPDSFRQLVERYQQRIYHFCFHYLRDAGDAREACQDAFIRAHRALPKYRPKARFSTWLFQIALNLCRDRVRASSPGRATEALGEHALEFPCPAATPDEAAMRDTDLAKLDRGLAALAEEHRSVLVLSCLEGLSHSECAEILKCSERAVEGRLYRARQRLAEWWEREE</sequence>
<comment type="similarity">
    <text evidence="1">Belongs to the sigma-70 factor family. ECF subfamily.</text>
</comment>
<evidence type="ECO:0000259" key="6">
    <source>
        <dbReference type="Pfam" id="PF08281"/>
    </source>
</evidence>
<organism evidence="7 8">
    <name type="scientific">Luteolibacter luteus</name>
    <dbReference type="NCBI Taxonomy" id="2728835"/>
    <lineage>
        <taxon>Bacteria</taxon>
        <taxon>Pseudomonadati</taxon>
        <taxon>Verrucomicrobiota</taxon>
        <taxon>Verrucomicrobiia</taxon>
        <taxon>Verrucomicrobiales</taxon>
        <taxon>Verrucomicrobiaceae</taxon>
        <taxon>Luteolibacter</taxon>
    </lineage>
</organism>
<dbReference type="GO" id="GO:0016987">
    <property type="term" value="F:sigma factor activity"/>
    <property type="evidence" value="ECO:0007669"/>
    <property type="project" value="UniProtKB-KW"/>
</dbReference>
<dbReference type="Pfam" id="PF04542">
    <property type="entry name" value="Sigma70_r2"/>
    <property type="match status" value="1"/>
</dbReference>
<accession>A0A858RHV5</accession>
<protein>
    <submittedName>
        <fullName evidence="7">RNA polymerase sigma factor</fullName>
    </submittedName>
</protein>
<dbReference type="InterPro" id="IPR039425">
    <property type="entry name" value="RNA_pol_sigma-70-like"/>
</dbReference>
<dbReference type="InterPro" id="IPR013249">
    <property type="entry name" value="RNA_pol_sigma70_r4_t2"/>
</dbReference>
<dbReference type="InterPro" id="IPR013324">
    <property type="entry name" value="RNA_pol_sigma_r3/r4-like"/>
</dbReference>
<keyword evidence="3" id="KW-0731">Sigma factor</keyword>
<dbReference type="AlphaFoldDB" id="A0A858RHV5"/>
<dbReference type="SUPFAM" id="SSF88659">
    <property type="entry name" value="Sigma3 and sigma4 domains of RNA polymerase sigma factors"/>
    <property type="match status" value="1"/>
</dbReference>
<feature type="domain" description="RNA polymerase sigma-70 region 2" evidence="5">
    <location>
        <begin position="47"/>
        <end position="112"/>
    </location>
</feature>
<dbReference type="CDD" id="cd06171">
    <property type="entry name" value="Sigma70_r4"/>
    <property type="match status" value="1"/>
</dbReference>
<dbReference type="InterPro" id="IPR014284">
    <property type="entry name" value="RNA_pol_sigma-70_dom"/>
</dbReference>
<dbReference type="Gene3D" id="1.10.10.10">
    <property type="entry name" value="Winged helix-like DNA-binding domain superfamily/Winged helix DNA-binding domain"/>
    <property type="match status" value="1"/>
</dbReference>
<dbReference type="Pfam" id="PF08281">
    <property type="entry name" value="Sigma70_r4_2"/>
    <property type="match status" value="1"/>
</dbReference>
<dbReference type="NCBIfam" id="TIGR02937">
    <property type="entry name" value="sigma70-ECF"/>
    <property type="match status" value="1"/>
</dbReference>
<dbReference type="PANTHER" id="PTHR43133:SF51">
    <property type="entry name" value="RNA POLYMERASE SIGMA FACTOR"/>
    <property type="match status" value="1"/>
</dbReference>
<dbReference type="InterPro" id="IPR007627">
    <property type="entry name" value="RNA_pol_sigma70_r2"/>
</dbReference>
<evidence type="ECO:0000256" key="4">
    <source>
        <dbReference type="ARBA" id="ARBA00023163"/>
    </source>
</evidence>
<evidence type="ECO:0000313" key="7">
    <source>
        <dbReference type="EMBL" id="QJE96295.1"/>
    </source>
</evidence>
<evidence type="ECO:0000256" key="1">
    <source>
        <dbReference type="ARBA" id="ARBA00010641"/>
    </source>
</evidence>
<feature type="domain" description="RNA polymerase sigma factor 70 region 4 type 2" evidence="6">
    <location>
        <begin position="147"/>
        <end position="198"/>
    </location>
</feature>
<dbReference type="Proteomes" id="UP000501812">
    <property type="component" value="Chromosome"/>
</dbReference>
<keyword evidence="8" id="KW-1185">Reference proteome</keyword>
<dbReference type="PANTHER" id="PTHR43133">
    <property type="entry name" value="RNA POLYMERASE ECF-TYPE SIGMA FACTO"/>
    <property type="match status" value="1"/>
</dbReference>
<dbReference type="GO" id="GO:0006352">
    <property type="term" value="P:DNA-templated transcription initiation"/>
    <property type="evidence" value="ECO:0007669"/>
    <property type="project" value="InterPro"/>
</dbReference>
<dbReference type="RefSeq" id="WP_169454696.1">
    <property type="nucleotide sequence ID" value="NZ_CP051774.1"/>
</dbReference>
<keyword evidence="2" id="KW-0805">Transcription regulation</keyword>
<dbReference type="InterPro" id="IPR013325">
    <property type="entry name" value="RNA_pol_sigma_r2"/>
</dbReference>
<evidence type="ECO:0000256" key="2">
    <source>
        <dbReference type="ARBA" id="ARBA00023015"/>
    </source>
</evidence>
<gene>
    <name evidence="7" type="ORF">HHL09_11030</name>
</gene>